<dbReference type="Gene3D" id="3.40.50.720">
    <property type="entry name" value="NAD(P)-binding Rossmann-like Domain"/>
    <property type="match status" value="1"/>
</dbReference>
<organism evidence="5">
    <name type="scientific">Cyanothece sp. (strain PCC 7425 / ATCC 29141)</name>
    <dbReference type="NCBI Taxonomy" id="395961"/>
    <lineage>
        <taxon>Bacteria</taxon>
        <taxon>Bacillati</taxon>
        <taxon>Cyanobacteriota</taxon>
        <taxon>Cyanophyceae</taxon>
        <taxon>Gomontiellales</taxon>
        <taxon>Cyanothecaceae</taxon>
        <taxon>Cyanothece</taxon>
    </lineage>
</organism>
<reference evidence="5" key="1">
    <citation type="submission" date="2009-01" db="EMBL/GenBank/DDBJ databases">
        <title>Complete sequence of chromosome Cyanothece sp. PCC 7425.</title>
        <authorList>
            <consortium name="US DOE Joint Genome Institute"/>
            <person name="Lucas S."/>
            <person name="Copeland A."/>
            <person name="Lapidus A."/>
            <person name="Glavina del Rio T."/>
            <person name="Dalin E."/>
            <person name="Tice H."/>
            <person name="Bruce D."/>
            <person name="Goodwin L."/>
            <person name="Pitluck S."/>
            <person name="Sims D."/>
            <person name="Meineke L."/>
            <person name="Brettin T."/>
            <person name="Detter J.C."/>
            <person name="Han C."/>
            <person name="Larimer F."/>
            <person name="Land M."/>
            <person name="Hauser L."/>
            <person name="Kyrpides N."/>
            <person name="Ovchinnikova G."/>
            <person name="Liberton M."/>
            <person name="Stoeckel J."/>
            <person name="Banerjee A."/>
            <person name="Singh A."/>
            <person name="Page L."/>
            <person name="Sato H."/>
            <person name="Zhao L."/>
            <person name="Sherman L."/>
            <person name="Pakrasi H."/>
            <person name="Richardson P."/>
        </authorList>
    </citation>
    <scope>NUCLEOTIDE SEQUENCE</scope>
    <source>
        <strain evidence="5">PCC 7425</strain>
    </source>
</reference>
<dbReference type="Pfam" id="PF01408">
    <property type="entry name" value="GFO_IDH_MocA"/>
    <property type="match status" value="1"/>
</dbReference>
<proteinExistence type="inferred from homology"/>
<evidence type="ECO:0000259" key="4">
    <source>
        <dbReference type="Pfam" id="PF02894"/>
    </source>
</evidence>
<keyword evidence="2" id="KW-0560">Oxidoreductase</keyword>
<comment type="similarity">
    <text evidence="1">Belongs to the Gfo/Idh/MocA family.</text>
</comment>
<dbReference type="HOGENOM" id="CLU_023194_17_2_3"/>
<gene>
    <name evidence="5" type="ordered locus">Cyan7425_1241</name>
</gene>
<dbReference type="GO" id="GO:0000166">
    <property type="term" value="F:nucleotide binding"/>
    <property type="evidence" value="ECO:0007669"/>
    <property type="project" value="InterPro"/>
</dbReference>
<dbReference type="SUPFAM" id="SSF51735">
    <property type="entry name" value="NAD(P)-binding Rossmann-fold domains"/>
    <property type="match status" value="1"/>
</dbReference>
<dbReference type="InterPro" id="IPR000683">
    <property type="entry name" value="Gfo/Idh/MocA-like_OxRdtase_N"/>
</dbReference>
<dbReference type="SUPFAM" id="SSF55347">
    <property type="entry name" value="Glyceraldehyde-3-phosphate dehydrogenase-like, C-terminal domain"/>
    <property type="match status" value="1"/>
</dbReference>
<feature type="domain" description="Gfo/Idh/MocA-like oxidoreductase N-terminal" evidence="3">
    <location>
        <begin position="9"/>
        <end position="127"/>
    </location>
</feature>
<protein>
    <submittedName>
        <fullName evidence="5">Oxidoreductase domain protein</fullName>
    </submittedName>
</protein>
<dbReference type="PANTHER" id="PTHR43818">
    <property type="entry name" value="BCDNA.GH03377"/>
    <property type="match status" value="1"/>
</dbReference>
<dbReference type="STRING" id="395961.Cyan7425_1241"/>
<dbReference type="InterPro" id="IPR004104">
    <property type="entry name" value="Gfo/Idh/MocA-like_OxRdtase_C"/>
</dbReference>
<dbReference type="Gene3D" id="3.30.360.10">
    <property type="entry name" value="Dihydrodipicolinate Reductase, domain 2"/>
    <property type="match status" value="1"/>
</dbReference>
<evidence type="ECO:0000256" key="1">
    <source>
        <dbReference type="ARBA" id="ARBA00010928"/>
    </source>
</evidence>
<evidence type="ECO:0000256" key="2">
    <source>
        <dbReference type="ARBA" id="ARBA00023002"/>
    </source>
</evidence>
<dbReference type="EMBL" id="CP001344">
    <property type="protein sequence ID" value="ACL43620.1"/>
    <property type="molecule type" value="Genomic_DNA"/>
</dbReference>
<evidence type="ECO:0000259" key="3">
    <source>
        <dbReference type="Pfam" id="PF01408"/>
    </source>
</evidence>
<dbReference type="Pfam" id="PF02894">
    <property type="entry name" value="GFO_IDH_MocA_C"/>
    <property type="match status" value="1"/>
</dbReference>
<dbReference type="InterPro" id="IPR036291">
    <property type="entry name" value="NAD(P)-bd_dom_sf"/>
</dbReference>
<dbReference type="eggNOG" id="COG0673">
    <property type="taxonomic scope" value="Bacteria"/>
</dbReference>
<accession>B8HMK5</accession>
<dbReference type="AlphaFoldDB" id="B8HMK5"/>
<sequence>MAASSSPLGIAIVGTGFGQKVHLPAFKACPETEVVAVYHRDLSKAQAIAAQHAIPHAFDHLEQLLALPTVEAVSLSTPPFLHYEMAKTVLQAGKHLLLEKPVTITAAESRELYDLAQARQLATAVNFEFRYVPTWMRLKELLQEDYIGRPRLIQIDWLVSGRADSSRPYSWHCSQAQGGGALGALASHSFDYIAWLFGPIQRLCARLSVTIPTRPDPLTGQPLAVDADDTCNLLLELENGIPCNLSISFSTYRGRGHWLEVYGDRGTLILGNPNQDDYIHGFELWGSQAGRPLEILPIPNRLEFEQTFPDGRIAPTLRVIDTWVENIRRGTELAPTLQEGIYSQLLMDLSRESDLNHAWVAVPNLVDDLSRYSQT</sequence>
<name>B8HMK5_CYAP4</name>
<dbReference type="InterPro" id="IPR050463">
    <property type="entry name" value="Gfo/Idh/MocA_oxidrdct_glycsds"/>
</dbReference>
<evidence type="ECO:0000313" key="5">
    <source>
        <dbReference type="EMBL" id="ACL43620.1"/>
    </source>
</evidence>
<dbReference type="OrthoDB" id="9815825at2"/>
<dbReference type="KEGG" id="cyn:Cyan7425_1241"/>
<feature type="domain" description="Gfo/Idh/MocA-like oxidoreductase C-terminal" evidence="4">
    <location>
        <begin position="139"/>
        <end position="362"/>
    </location>
</feature>
<dbReference type="PANTHER" id="PTHR43818:SF11">
    <property type="entry name" value="BCDNA.GH03377"/>
    <property type="match status" value="1"/>
</dbReference>
<dbReference type="GO" id="GO:0016491">
    <property type="term" value="F:oxidoreductase activity"/>
    <property type="evidence" value="ECO:0007669"/>
    <property type="project" value="UniProtKB-KW"/>
</dbReference>